<feature type="transmembrane region" description="Helical" evidence="10">
    <location>
        <begin position="113"/>
        <end position="132"/>
    </location>
</feature>
<evidence type="ECO:0000256" key="6">
    <source>
        <dbReference type="ARBA" id="ARBA00022692"/>
    </source>
</evidence>
<evidence type="ECO:0000256" key="10">
    <source>
        <dbReference type="SAM" id="Phobius"/>
    </source>
</evidence>
<feature type="transmembrane region" description="Helical" evidence="10">
    <location>
        <begin position="285"/>
        <end position="304"/>
    </location>
</feature>
<evidence type="ECO:0000256" key="5">
    <source>
        <dbReference type="ARBA" id="ARBA00022679"/>
    </source>
</evidence>
<evidence type="ECO:0000256" key="2">
    <source>
        <dbReference type="ARBA" id="ARBA00004687"/>
    </source>
</evidence>
<dbReference type="RefSeq" id="WP_202886441.1">
    <property type="nucleotide sequence ID" value="NZ_BAAAGT010000011.1"/>
</dbReference>
<dbReference type="PANTHER" id="PTHR12468:SF2">
    <property type="entry name" value="GPI MANNOSYLTRANSFERASE 2"/>
    <property type="match status" value="1"/>
</dbReference>
<evidence type="ECO:0000256" key="1">
    <source>
        <dbReference type="ARBA" id="ARBA00004477"/>
    </source>
</evidence>
<organism evidence="11 12">
    <name type="scientific">Kribbella sandramycini</name>
    <dbReference type="NCBI Taxonomy" id="60450"/>
    <lineage>
        <taxon>Bacteria</taxon>
        <taxon>Bacillati</taxon>
        <taxon>Actinomycetota</taxon>
        <taxon>Actinomycetes</taxon>
        <taxon>Propionibacteriales</taxon>
        <taxon>Kribbellaceae</taxon>
        <taxon>Kribbella</taxon>
    </lineage>
</organism>
<evidence type="ECO:0000313" key="12">
    <source>
        <dbReference type="Proteomes" id="UP000553957"/>
    </source>
</evidence>
<evidence type="ECO:0000256" key="3">
    <source>
        <dbReference type="ARBA" id="ARBA00022502"/>
    </source>
</evidence>
<dbReference type="EMBL" id="JACHKF010000001">
    <property type="protein sequence ID" value="MBB6570526.1"/>
    <property type="molecule type" value="Genomic_DNA"/>
</dbReference>
<keyword evidence="9 10" id="KW-0472">Membrane</keyword>
<feature type="transmembrane region" description="Helical" evidence="10">
    <location>
        <begin position="198"/>
        <end position="215"/>
    </location>
</feature>
<gene>
    <name evidence="11" type="ORF">HNR71_006163</name>
</gene>
<accession>A0A841SR87</accession>
<dbReference type="PANTHER" id="PTHR12468">
    <property type="entry name" value="GPI MANNOSYLTRANSFERASE 2"/>
    <property type="match status" value="1"/>
</dbReference>
<evidence type="ECO:0000256" key="7">
    <source>
        <dbReference type="ARBA" id="ARBA00022824"/>
    </source>
</evidence>
<evidence type="ECO:0000256" key="8">
    <source>
        <dbReference type="ARBA" id="ARBA00022989"/>
    </source>
</evidence>
<feature type="transmembrane region" description="Helical" evidence="10">
    <location>
        <begin position="224"/>
        <end position="242"/>
    </location>
</feature>
<evidence type="ECO:0000256" key="4">
    <source>
        <dbReference type="ARBA" id="ARBA00022676"/>
    </source>
</evidence>
<comment type="subcellular location">
    <subcellularLocation>
        <location evidence="1">Endoplasmic reticulum membrane</location>
        <topology evidence="1">Multi-pass membrane protein</topology>
    </subcellularLocation>
</comment>
<keyword evidence="8 10" id="KW-1133">Transmembrane helix</keyword>
<reference evidence="11 12" key="1">
    <citation type="submission" date="2020-08" db="EMBL/GenBank/DDBJ databases">
        <title>Sequencing the genomes of 1000 actinobacteria strains.</title>
        <authorList>
            <person name="Klenk H.-P."/>
        </authorList>
    </citation>
    <scope>NUCLEOTIDE SEQUENCE [LARGE SCALE GENOMIC DNA]</scope>
    <source>
        <strain evidence="11 12">DSM 15626</strain>
    </source>
</reference>
<feature type="transmembrane region" description="Helical" evidence="10">
    <location>
        <begin position="358"/>
        <end position="380"/>
    </location>
</feature>
<comment type="pathway">
    <text evidence="2">Glycolipid biosynthesis; glycosylphosphatidylinositol-anchor biosynthesis.</text>
</comment>
<dbReference type="GO" id="GO:0016020">
    <property type="term" value="C:membrane"/>
    <property type="evidence" value="ECO:0007669"/>
    <property type="project" value="GOC"/>
</dbReference>
<feature type="transmembrane region" description="Helical" evidence="10">
    <location>
        <begin position="29"/>
        <end position="51"/>
    </location>
</feature>
<keyword evidence="5" id="KW-0808">Transferase</keyword>
<dbReference type="GO" id="GO:0004376">
    <property type="term" value="F:GPI mannosyltransferase activity"/>
    <property type="evidence" value="ECO:0007669"/>
    <property type="project" value="InterPro"/>
</dbReference>
<sequence length="384" mass="41126">MGVVAIPPPARAVAAKPVAWGGFGASLRLAWPGIVLYAATRVLMFVVLLIWSRKTTESVWFVLGEYDATHYVLIADHGYDAAPDGKELAFFPLFPWLIRAAGLISPFSSRSNAIVLGLLASLFAAWGIFAVGNHLFDQWTGLLLAGLWGVVPHALVQSMAYTESLFTALAAFALVALLRRSWVTAGLLTIVAGLCRPSALALIGVVGLAALIAVVRRQDGWRPYAAALLAPLGWLGYLWWVGTKTGRIDGWFHVQATSWHSSFDFGVSTYQAVVRTATSPTVLDFVIVSLVLIGAVVLLVIAALKRVPWPLVVYSLGIVVMAVGATNYFNAKGRLILPAFALLIPIARALARLRPALAALLLTLLATTSAAFAGYLAFIWPLSP</sequence>
<proteinExistence type="predicted"/>
<keyword evidence="4" id="KW-0328">Glycosyltransferase</keyword>
<keyword evidence="6 10" id="KW-0812">Transmembrane</keyword>
<protein>
    <recommendedName>
        <fullName evidence="13">Dolichyl-phosphate-mannose-protein mannosyltransferase</fullName>
    </recommendedName>
</protein>
<evidence type="ECO:0008006" key="13">
    <source>
        <dbReference type="Google" id="ProtNLM"/>
    </source>
</evidence>
<dbReference type="GO" id="GO:0006506">
    <property type="term" value="P:GPI anchor biosynthetic process"/>
    <property type="evidence" value="ECO:0007669"/>
    <property type="project" value="UniProtKB-UniPathway"/>
</dbReference>
<name>A0A841SR87_9ACTN</name>
<dbReference type="GO" id="GO:0000009">
    <property type="term" value="F:alpha-1,6-mannosyltransferase activity"/>
    <property type="evidence" value="ECO:0007669"/>
    <property type="project" value="InterPro"/>
</dbReference>
<dbReference type="UniPathway" id="UPA00196"/>
<feature type="transmembrane region" description="Helical" evidence="10">
    <location>
        <begin position="311"/>
        <end position="329"/>
    </location>
</feature>
<evidence type="ECO:0000313" key="11">
    <source>
        <dbReference type="EMBL" id="MBB6570526.1"/>
    </source>
</evidence>
<keyword evidence="7" id="KW-0256">Endoplasmic reticulum</keyword>
<dbReference type="InterPro" id="IPR007315">
    <property type="entry name" value="PIG-V/Gpi18"/>
</dbReference>
<evidence type="ECO:0000256" key="9">
    <source>
        <dbReference type="ARBA" id="ARBA00023136"/>
    </source>
</evidence>
<comment type="caution">
    <text evidence="11">The sequence shown here is derived from an EMBL/GenBank/DDBJ whole genome shotgun (WGS) entry which is preliminary data.</text>
</comment>
<dbReference type="Proteomes" id="UP000553957">
    <property type="component" value="Unassembled WGS sequence"/>
</dbReference>
<keyword evidence="3" id="KW-0337">GPI-anchor biosynthesis</keyword>
<dbReference type="AlphaFoldDB" id="A0A841SR87"/>